<keyword evidence="4" id="KW-0736">Signalosome</keyword>
<evidence type="ECO:0000256" key="5">
    <source>
        <dbReference type="ARBA" id="ARBA00022801"/>
    </source>
</evidence>
<keyword evidence="5" id="KW-0378">Hydrolase</keyword>
<dbReference type="Proteomes" id="UP000186922">
    <property type="component" value="Unassembled WGS sequence"/>
</dbReference>
<dbReference type="PANTHER" id="PTHR10410">
    <property type="entry name" value="EUKARYOTIC TRANSLATION INITIATION FACTOR 3 -RELATED"/>
    <property type="match status" value="1"/>
</dbReference>
<dbReference type="GO" id="GO:0008180">
    <property type="term" value="C:COP9 signalosome"/>
    <property type="evidence" value="ECO:0007669"/>
    <property type="project" value="UniProtKB-KW"/>
</dbReference>
<keyword evidence="7" id="KW-0482">Metalloprotease</keyword>
<accession>A0A1D1W125</accession>
<reference evidence="9 10" key="1">
    <citation type="journal article" date="2016" name="Nat. Commun.">
        <title>Extremotolerant tardigrade genome and improved radiotolerance of human cultured cells by tardigrade-unique protein.</title>
        <authorList>
            <person name="Hashimoto T."/>
            <person name="Horikawa D.D."/>
            <person name="Saito Y."/>
            <person name="Kuwahara H."/>
            <person name="Kozuka-Hata H."/>
            <person name="Shin-I T."/>
            <person name="Minakuchi Y."/>
            <person name="Ohishi K."/>
            <person name="Motoyama A."/>
            <person name="Aizu T."/>
            <person name="Enomoto A."/>
            <person name="Kondo K."/>
            <person name="Tanaka S."/>
            <person name="Hara Y."/>
            <person name="Koshikawa S."/>
            <person name="Sagara H."/>
            <person name="Miura T."/>
            <person name="Yokobori S."/>
            <person name="Miyagawa K."/>
            <person name="Suzuki Y."/>
            <person name="Kubo T."/>
            <person name="Oyama M."/>
            <person name="Kohara Y."/>
            <person name="Fujiyama A."/>
            <person name="Arakawa K."/>
            <person name="Katayama T."/>
            <person name="Toyoda A."/>
            <person name="Kunieda T."/>
        </authorList>
    </citation>
    <scope>NUCLEOTIDE SEQUENCE [LARGE SCALE GENOMIC DNA]</scope>
    <source>
        <strain evidence="9 10">YOKOZUNA-1</strain>
    </source>
</reference>
<feature type="domain" description="MPN" evidence="8">
    <location>
        <begin position="67"/>
        <end position="204"/>
    </location>
</feature>
<comment type="similarity">
    <text evidence="1">Belongs to the peptidase M67A family. CSN5 subfamily.</text>
</comment>
<dbReference type="Pfam" id="PF18323">
    <property type="entry name" value="CSN5_C"/>
    <property type="match status" value="1"/>
</dbReference>
<organism evidence="9 10">
    <name type="scientific">Ramazzottius varieornatus</name>
    <name type="common">Water bear</name>
    <name type="synonym">Tardigrade</name>
    <dbReference type="NCBI Taxonomy" id="947166"/>
    <lineage>
        <taxon>Eukaryota</taxon>
        <taxon>Metazoa</taxon>
        <taxon>Ecdysozoa</taxon>
        <taxon>Tardigrada</taxon>
        <taxon>Eutardigrada</taxon>
        <taxon>Parachela</taxon>
        <taxon>Hypsibioidea</taxon>
        <taxon>Ramazzottiidae</taxon>
        <taxon>Ramazzottius</taxon>
    </lineage>
</organism>
<gene>
    <name evidence="9" type="primary">RvY_15232-1</name>
    <name evidence="9" type="synonym">RvY_15232.1</name>
    <name evidence="9" type="ORF">RvY_15232</name>
</gene>
<dbReference type="PROSITE" id="PS50249">
    <property type="entry name" value="MPN"/>
    <property type="match status" value="1"/>
</dbReference>
<sequence>MSSITNGKAGDKSKMSQEEIAKRGWEWQNNVQPIRSVDDLFRYNEEEHQRMMQAKPWEKDQNFFKTCRISALALLKMTMHARSGGNIEVMGLMLGRADAGSMIVMDAFALPVEGTETRVNAAAQAYEYMTQYLESQKQVGRVENVLGWYHSHPGYGCWLSGIDVETQRLNQQYQEPWLAVVIDPIRTMASGQVDLGAFRTYRKGFLPAEEKHNELRNIPLKKVEDFGSHYKEYYQLNVSYFKTSTDKRLLNQLWKQYWVASLSSSPWLKNLGYNIEQTQDVAAKMAEALGEARRDNFGYASRLGDGEAGSNLKKAVRDGKKVSCEACMAVMQQIVKCGVFNDYQVTGRRGEDTVLEELPAEEVNGGEAAPLAVEEQMNVD</sequence>
<keyword evidence="10" id="KW-1185">Reference proteome</keyword>
<dbReference type="EMBL" id="BDGG01000011">
    <property type="protein sequence ID" value="GAV05044.1"/>
    <property type="molecule type" value="Genomic_DNA"/>
</dbReference>
<evidence type="ECO:0000313" key="10">
    <source>
        <dbReference type="Proteomes" id="UP000186922"/>
    </source>
</evidence>
<dbReference type="GO" id="GO:0008237">
    <property type="term" value="F:metallopeptidase activity"/>
    <property type="evidence" value="ECO:0007669"/>
    <property type="project" value="UniProtKB-KW"/>
</dbReference>
<evidence type="ECO:0000256" key="6">
    <source>
        <dbReference type="ARBA" id="ARBA00022833"/>
    </source>
</evidence>
<evidence type="ECO:0000256" key="4">
    <source>
        <dbReference type="ARBA" id="ARBA00022790"/>
    </source>
</evidence>
<keyword evidence="2" id="KW-0645">Protease</keyword>
<evidence type="ECO:0000256" key="1">
    <source>
        <dbReference type="ARBA" id="ARBA00006008"/>
    </source>
</evidence>
<evidence type="ECO:0000256" key="3">
    <source>
        <dbReference type="ARBA" id="ARBA00022723"/>
    </source>
</evidence>
<dbReference type="Gene3D" id="3.40.140.10">
    <property type="entry name" value="Cytidine Deaminase, domain 2"/>
    <property type="match status" value="1"/>
</dbReference>
<dbReference type="CDD" id="cd08069">
    <property type="entry name" value="MPN_RPN11_CSN5"/>
    <property type="match status" value="1"/>
</dbReference>
<proteinExistence type="inferred from homology"/>
<dbReference type="InterPro" id="IPR050242">
    <property type="entry name" value="JAMM_MPN+_peptidase_M67A"/>
</dbReference>
<name>A0A1D1W125_RAMVA</name>
<evidence type="ECO:0000256" key="7">
    <source>
        <dbReference type="ARBA" id="ARBA00023049"/>
    </source>
</evidence>
<dbReference type="STRING" id="947166.A0A1D1W125"/>
<dbReference type="InterPro" id="IPR037518">
    <property type="entry name" value="MPN"/>
</dbReference>
<dbReference type="Pfam" id="PF01398">
    <property type="entry name" value="JAB"/>
    <property type="match status" value="1"/>
</dbReference>
<dbReference type="SUPFAM" id="SSF102712">
    <property type="entry name" value="JAB1/MPN domain"/>
    <property type="match status" value="1"/>
</dbReference>
<dbReference type="SMART" id="SM00232">
    <property type="entry name" value="JAB_MPN"/>
    <property type="match status" value="1"/>
</dbReference>
<evidence type="ECO:0000313" key="9">
    <source>
        <dbReference type="EMBL" id="GAV05044.1"/>
    </source>
</evidence>
<evidence type="ECO:0000259" key="8">
    <source>
        <dbReference type="PROSITE" id="PS50249"/>
    </source>
</evidence>
<dbReference type="GO" id="GO:0046872">
    <property type="term" value="F:metal ion binding"/>
    <property type="evidence" value="ECO:0007669"/>
    <property type="project" value="UniProtKB-KW"/>
</dbReference>
<dbReference type="OrthoDB" id="10266268at2759"/>
<protein>
    <recommendedName>
        <fullName evidence="8">MPN domain-containing protein</fullName>
    </recommendedName>
</protein>
<dbReference type="FunFam" id="3.40.140.10:FF:000003">
    <property type="entry name" value="COP9 signalosome complex subunit 5"/>
    <property type="match status" value="1"/>
</dbReference>
<evidence type="ECO:0000256" key="2">
    <source>
        <dbReference type="ARBA" id="ARBA00022670"/>
    </source>
</evidence>
<dbReference type="InterPro" id="IPR040961">
    <property type="entry name" value="CSN5_C"/>
</dbReference>
<keyword evidence="3" id="KW-0479">Metal-binding</keyword>
<keyword evidence="6" id="KW-0862">Zinc</keyword>
<comment type="caution">
    <text evidence="9">The sequence shown here is derived from an EMBL/GenBank/DDBJ whole genome shotgun (WGS) entry which is preliminary data.</text>
</comment>
<dbReference type="InterPro" id="IPR000555">
    <property type="entry name" value="JAMM/MPN+_dom"/>
</dbReference>
<dbReference type="MEROPS" id="M67.A13"/>
<dbReference type="GO" id="GO:0006508">
    <property type="term" value="P:proteolysis"/>
    <property type="evidence" value="ECO:0007669"/>
    <property type="project" value="UniProtKB-KW"/>
</dbReference>
<dbReference type="AlphaFoldDB" id="A0A1D1W125"/>